<dbReference type="GO" id="GO:0017038">
    <property type="term" value="P:protein import"/>
    <property type="evidence" value="ECO:0007669"/>
    <property type="project" value="TreeGrafter"/>
</dbReference>
<evidence type="ECO:0000256" key="1">
    <source>
        <dbReference type="ARBA" id="ARBA00004651"/>
    </source>
</evidence>
<protein>
    <submittedName>
        <fullName evidence="9">Predicted biopolymer transport ExbB-like transmembrane protein RSc2528 RS01053</fullName>
    </submittedName>
</protein>
<evidence type="ECO:0000256" key="3">
    <source>
        <dbReference type="ARBA" id="ARBA00022692"/>
    </source>
</evidence>
<reference evidence="9" key="1">
    <citation type="journal article" date="2005" name="PLoS Biol.">
        <title>New insights into metabolic properties of marine bacteria encoding proteorhodopsins.</title>
        <authorList>
            <person name="Sabehi G."/>
            <person name="Loy A."/>
            <person name="Jung K.H."/>
            <person name="Partha R."/>
            <person name="Spudich J.L."/>
            <person name="Isaacson T."/>
            <person name="Hirschberg J."/>
            <person name="Wagner M."/>
            <person name="Beja O."/>
        </authorList>
    </citation>
    <scope>NUCLEOTIDE SEQUENCE</scope>
</reference>
<evidence type="ECO:0000256" key="4">
    <source>
        <dbReference type="ARBA" id="ARBA00022989"/>
    </source>
</evidence>
<evidence type="ECO:0000313" key="9">
    <source>
        <dbReference type="EMBL" id="AAY89978.1"/>
    </source>
</evidence>
<feature type="transmembrane region" description="Helical" evidence="7">
    <location>
        <begin position="117"/>
        <end position="138"/>
    </location>
</feature>
<dbReference type="EMBL" id="DQ068067">
    <property type="protein sequence ID" value="AAY89978.1"/>
    <property type="molecule type" value="Genomic_DNA"/>
</dbReference>
<comment type="similarity">
    <text evidence="6">Belongs to the exbB/tolQ family.</text>
</comment>
<evidence type="ECO:0000256" key="6">
    <source>
        <dbReference type="RuleBase" id="RU004057"/>
    </source>
</evidence>
<evidence type="ECO:0000256" key="2">
    <source>
        <dbReference type="ARBA" id="ARBA00022475"/>
    </source>
</evidence>
<keyword evidence="6" id="KW-0813">Transport</keyword>
<dbReference type="InterPro" id="IPR050790">
    <property type="entry name" value="ExbB/TolQ_transport"/>
</dbReference>
<feature type="transmembrane region" description="Helical" evidence="7">
    <location>
        <begin position="158"/>
        <end position="180"/>
    </location>
</feature>
<dbReference type="PANTHER" id="PTHR30625:SF11">
    <property type="entry name" value="MOTA_TOLQ_EXBB PROTON CHANNEL DOMAIN-CONTAINING PROTEIN"/>
    <property type="match status" value="1"/>
</dbReference>
<comment type="subcellular location">
    <subcellularLocation>
        <location evidence="1">Cell membrane</location>
        <topology evidence="1">Multi-pass membrane protein</topology>
    </subcellularLocation>
    <subcellularLocation>
        <location evidence="6">Membrane</location>
        <topology evidence="6">Multi-pass membrane protein</topology>
    </subcellularLocation>
</comment>
<gene>
    <name evidence="9" type="primary">exbB2</name>
</gene>
<evidence type="ECO:0000259" key="8">
    <source>
        <dbReference type="Pfam" id="PF01618"/>
    </source>
</evidence>
<dbReference type="PANTHER" id="PTHR30625">
    <property type="entry name" value="PROTEIN TOLQ"/>
    <property type="match status" value="1"/>
</dbReference>
<feature type="domain" description="MotA/TolQ/ExbB proton channel" evidence="8">
    <location>
        <begin position="84"/>
        <end position="195"/>
    </location>
</feature>
<dbReference type="AlphaFoldDB" id="Q4JN19"/>
<dbReference type="GO" id="GO:0005886">
    <property type="term" value="C:plasma membrane"/>
    <property type="evidence" value="ECO:0007669"/>
    <property type="project" value="UniProtKB-SubCell"/>
</dbReference>
<proteinExistence type="inferred from homology"/>
<keyword evidence="2" id="KW-1003">Cell membrane</keyword>
<dbReference type="InterPro" id="IPR002898">
    <property type="entry name" value="MotA_ExbB_proton_chnl"/>
</dbReference>
<organism evidence="9">
    <name type="scientific">uncultured bacterium BAC13K9BAC</name>
    <dbReference type="NCBI Taxonomy" id="332979"/>
    <lineage>
        <taxon>Bacteria</taxon>
        <taxon>environmental samples</taxon>
    </lineage>
</organism>
<keyword evidence="5 7" id="KW-0472">Membrane</keyword>
<evidence type="ECO:0000256" key="7">
    <source>
        <dbReference type="SAM" id="Phobius"/>
    </source>
</evidence>
<evidence type="ECO:0000256" key="5">
    <source>
        <dbReference type="ARBA" id="ARBA00023136"/>
    </source>
</evidence>
<keyword evidence="4 7" id="KW-1133">Transmembrane helix</keyword>
<accession>Q4JN19</accession>
<keyword evidence="3 7" id="KW-0812">Transmembrane</keyword>
<keyword evidence="6" id="KW-0653">Protein transport</keyword>
<feature type="transmembrane region" description="Helical" evidence="7">
    <location>
        <begin position="12"/>
        <end position="30"/>
    </location>
</feature>
<sequence length="208" mass="23578">MEFASLLVKGGPVVYILLGLSVYVLSIVIYKLHILFKVNFFNSDVTHKSVKMWLNNNKEEAYTDISKDTHPQKEVVSFTMYHLLKNNINQDKERYLREEVSRLSQERLEYYDSNLDTLKVIAMVAPLLGLLGTVFGMIDAFQQMEMAGNNINPSTLSGGIWEALLTTAVGLSVAIPTVLFESYFRATNEKLKINIEHSVTKLLTAHMN</sequence>
<dbReference type="Pfam" id="PF01618">
    <property type="entry name" value="MotA_ExbB"/>
    <property type="match status" value="1"/>
</dbReference>
<name>Q4JN19_9BACT</name>